<dbReference type="InterPro" id="IPR050320">
    <property type="entry name" value="N5-glutamine_MTase"/>
</dbReference>
<dbReference type="Pfam" id="PF17827">
    <property type="entry name" value="PrmC_N"/>
    <property type="match status" value="1"/>
</dbReference>
<evidence type="ECO:0000256" key="3">
    <source>
        <dbReference type="ARBA" id="ARBA00022691"/>
    </source>
</evidence>
<dbReference type="Gene3D" id="3.40.50.150">
    <property type="entry name" value="Vaccinia Virus protein VP39"/>
    <property type="match status" value="1"/>
</dbReference>
<dbReference type="PANTHER" id="PTHR18895:SF74">
    <property type="entry name" value="MTRF1L RELEASE FACTOR GLUTAMINE METHYLTRANSFERASE"/>
    <property type="match status" value="1"/>
</dbReference>
<evidence type="ECO:0000256" key="5">
    <source>
        <dbReference type="HAMAP-Rule" id="MF_02126"/>
    </source>
</evidence>
<dbReference type="CDD" id="cd02440">
    <property type="entry name" value="AdoMet_MTases"/>
    <property type="match status" value="1"/>
</dbReference>
<dbReference type="NCBIfam" id="TIGR03534">
    <property type="entry name" value="RF_mod_PrmC"/>
    <property type="match status" value="1"/>
</dbReference>
<comment type="similarity">
    <text evidence="5">Belongs to the protein N5-glutamine methyltransferase family. PrmC subfamily.</text>
</comment>
<dbReference type="InterPro" id="IPR019874">
    <property type="entry name" value="RF_methyltr_PrmC"/>
</dbReference>
<protein>
    <recommendedName>
        <fullName evidence="5">Release factor glutamine methyltransferase</fullName>
        <shortName evidence="5">RF MTase</shortName>
        <ecNumber evidence="5">2.1.1.297</ecNumber>
    </recommendedName>
    <alternativeName>
        <fullName evidence="5">N5-glutamine methyltransferase PrmC</fullName>
    </alternativeName>
    <alternativeName>
        <fullName evidence="5">Protein-(glutamine-N5) MTase PrmC</fullName>
    </alternativeName>
    <alternativeName>
        <fullName evidence="5">Protein-glutamine N-methyltransferase PrmC</fullName>
    </alternativeName>
</protein>
<dbReference type="InterPro" id="IPR002052">
    <property type="entry name" value="DNA_methylase_N6_adenine_CS"/>
</dbReference>
<feature type="domain" description="Release factor glutamine methyltransferase N-terminal" evidence="7">
    <location>
        <begin position="9"/>
        <end position="79"/>
    </location>
</feature>
<feature type="domain" description="Methyltransferase small" evidence="6">
    <location>
        <begin position="101"/>
        <end position="193"/>
    </location>
</feature>
<feature type="binding site" evidence="5">
    <location>
        <position position="172"/>
    </location>
    <ligand>
        <name>S-adenosyl-L-methionine</name>
        <dbReference type="ChEBI" id="CHEBI:59789"/>
    </ligand>
</feature>
<evidence type="ECO:0000256" key="1">
    <source>
        <dbReference type="ARBA" id="ARBA00022603"/>
    </source>
</evidence>
<comment type="function">
    <text evidence="5">Methylates the class 1 translation termination release factors RF1/PrfA and RF2/PrfB on the glutamine residue of the universally conserved GGQ motif.</text>
</comment>
<sequence length="288" mass="31243">MTDTPTGSQILAAAVRQLTKSGVPDAARDARKLLAYASGVDAGRLTLILPEPVSAEVATRFDHLIARRSRFEPVSHLVGSRAFYGRAFEVTKDVLDPRPETETLIEMALRAPFARVLDLGTGSGCILVTLLAENPAAVGVGADVSPRALDVAMRNAQRHRVDERATFVQSDWMASIRRPFDLIVANPPYIAADEMAGLSRDVREWEPRLALTDEADGLSAYRTIIAQAQKVLEPDGRLIFEIGSTQGQAVAELMLQGGLVDVFVIPDLDGRDRVVTGRSVGIHQHKSQ</sequence>
<feature type="binding site" evidence="5">
    <location>
        <begin position="120"/>
        <end position="124"/>
    </location>
    <ligand>
        <name>S-adenosyl-L-methionine</name>
        <dbReference type="ChEBI" id="CHEBI:59789"/>
    </ligand>
</feature>
<dbReference type="GO" id="GO:0003676">
    <property type="term" value="F:nucleic acid binding"/>
    <property type="evidence" value="ECO:0007669"/>
    <property type="project" value="InterPro"/>
</dbReference>
<proteinExistence type="inferred from homology"/>
<dbReference type="RefSeq" id="WP_342071198.1">
    <property type="nucleotide sequence ID" value="NZ_CP151762.1"/>
</dbReference>
<dbReference type="GO" id="GO:0102559">
    <property type="term" value="F:peptide chain release factor N(5)-glutamine methyltransferase activity"/>
    <property type="evidence" value="ECO:0007669"/>
    <property type="project" value="UniProtKB-EC"/>
</dbReference>
<dbReference type="EC" id="2.1.1.297" evidence="5"/>
<dbReference type="PRINTS" id="PR00507">
    <property type="entry name" value="N12N6MTFRASE"/>
</dbReference>
<evidence type="ECO:0000313" key="9">
    <source>
        <dbReference type="Proteomes" id="UP001451782"/>
    </source>
</evidence>
<evidence type="ECO:0000256" key="4">
    <source>
        <dbReference type="ARBA" id="ARBA00048391"/>
    </source>
</evidence>
<feature type="binding site" evidence="5">
    <location>
        <begin position="186"/>
        <end position="189"/>
    </location>
    <ligand>
        <name>substrate</name>
    </ligand>
</feature>
<evidence type="ECO:0000313" key="8">
    <source>
        <dbReference type="EMBL" id="WZU64841.1"/>
    </source>
</evidence>
<dbReference type="Proteomes" id="UP001451782">
    <property type="component" value="Chromosome"/>
</dbReference>
<dbReference type="PROSITE" id="PS00092">
    <property type="entry name" value="N6_MTASE"/>
    <property type="match status" value="1"/>
</dbReference>
<comment type="catalytic activity">
    <reaction evidence="4 5">
        <text>L-glutaminyl-[peptide chain release factor] + S-adenosyl-L-methionine = N(5)-methyl-L-glutaminyl-[peptide chain release factor] + S-adenosyl-L-homocysteine + H(+)</text>
        <dbReference type="Rhea" id="RHEA:42896"/>
        <dbReference type="Rhea" id="RHEA-COMP:10271"/>
        <dbReference type="Rhea" id="RHEA-COMP:10272"/>
        <dbReference type="ChEBI" id="CHEBI:15378"/>
        <dbReference type="ChEBI" id="CHEBI:30011"/>
        <dbReference type="ChEBI" id="CHEBI:57856"/>
        <dbReference type="ChEBI" id="CHEBI:59789"/>
        <dbReference type="ChEBI" id="CHEBI:61891"/>
        <dbReference type="EC" id="2.1.1.297"/>
    </reaction>
</comment>
<name>A0AAN0MB76_9RHOB</name>
<evidence type="ECO:0000256" key="2">
    <source>
        <dbReference type="ARBA" id="ARBA00022679"/>
    </source>
</evidence>
<keyword evidence="3 5" id="KW-0949">S-adenosyl-L-methionine</keyword>
<gene>
    <name evidence="5 8" type="primary">prmC</name>
    <name evidence="8" type="ORF">AABB28_06070</name>
</gene>
<accession>A0AAN0MB76</accession>
<dbReference type="HAMAP" id="MF_02126">
    <property type="entry name" value="RF_methyltr_PrmC"/>
    <property type="match status" value="1"/>
</dbReference>
<organism evidence="8 9">
    <name type="scientific">Yoonia algicola</name>
    <dbReference type="NCBI Taxonomy" id="3137368"/>
    <lineage>
        <taxon>Bacteria</taxon>
        <taxon>Pseudomonadati</taxon>
        <taxon>Pseudomonadota</taxon>
        <taxon>Alphaproteobacteria</taxon>
        <taxon>Rhodobacterales</taxon>
        <taxon>Paracoccaceae</taxon>
        <taxon>Yoonia</taxon>
    </lineage>
</organism>
<dbReference type="SUPFAM" id="SSF53335">
    <property type="entry name" value="S-adenosyl-L-methionine-dependent methyltransferases"/>
    <property type="match status" value="1"/>
</dbReference>
<dbReference type="InterPro" id="IPR004556">
    <property type="entry name" value="HemK-like"/>
</dbReference>
<evidence type="ECO:0000259" key="6">
    <source>
        <dbReference type="Pfam" id="PF05175"/>
    </source>
</evidence>
<feature type="binding site" evidence="5">
    <location>
        <position position="143"/>
    </location>
    <ligand>
        <name>S-adenosyl-L-methionine</name>
        <dbReference type="ChEBI" id="CHEBI:59789"/>
    </ligand>
</feature>
<keyword evidence="2 5" id="KW-0808">Transferase</keyword>
<dbReference type="Pfam" id="PF05175">
    <property type="entry name" value="MTS"/>
    <property type="match status" value="1"/>
</dbReference>
<dbReference type="PANTHER" id="PTHR18895">
    <property type="entry name" value="HEMK METHYLTRANSFERASE"/>
    <property type="match status" value="1"/>
</dbReference>
<dbReference type="InterPro" id="IPR007848">
    <property type="entry name" value="Small_mtfrase_dom"/>
</dbReference>
<dbReference type="AlphaFoldDB" id="A0AAN0MB76"/>
<dbReference type="EMBL" id="CP151762">
    <property type="protein sequence ID" value="WZU64841.1"/>
    <property type="molecule type" value="Genomic_DNA"/>
</dbReference>
<keyword evidence="1 5" id="KW-0489">Methyltransferase</keyword>
<evidence type="ECO:0000259" key="7">
    <source>
        <dbReference type="Pfam" id="PF17827"/>
    </source>
</evidence>
<dbReference type="GO" id="GO:0032259">
    <property type="term" value="P:methylation"/>
    <property type="evidence" value="ECO:0007669"/>
    <property type="project" value="UniProtKB-KW"/>
</dbReference>
<dbReference type="InterPro" id="IPR040758">
    <property type="entry name" value="PrmC_N"/>
</dbReference>
<dbReference type="InterPro" id="IPR029063">
    <property type="entry name" value="SAM-dependent_MTases_sf"/>
</dbReference>
<keyword evidence="9" id="KW-1185">Reference proteome</keyword>
<dbReference type="KEGG" id="yag:AABB28_06070"/>
<dbReference type="Gene3D" id="1.10.8.10">
    <property type="entry name" value="DNA helicase RuvA subunit, C-terminal domain"/>
    <property type="match status" value="1"/>
</dbReference>
<dbReference type="NCBIfam" id="TIGR00536">
    <property type="entry name" value="hemK_fam"/>
    <property type="match status" value="1"/>
</dbReference>
<reference evidence="8 9" key="1">
    <citation type="submission" date="2024-04" db="EMBL/GenBank/DDBJ databases">
        <title>Phylogenomic analyses of a clade within the roseobacter group suggest taxonomic reassignments of species of the genera Aestuariivita, Citreicella, Loktanella, Nautella, Pelagibaca, Ruegeria, Thalassobius, Thiobacimonas and Tropicibacter, and the proposal o.</title>
        <authorList>
            <person name="Jeon C.O."/>
        </authorList>
    </citation>
    <scope>NUCLEOTIDE SEQUENCE [LARGE SCALE GENOMIC DNA]</scope>
    <source>
        <strain evidence="8 9">G8-12</strain>
    </source>
</reference>
<feature type="binding site" evidence="5">
    <location>
        <position position="186"/>
    </location>
    <ligand>
        <name>S-adenosyl-L-methionine</name>
        <dbReference type="ChEBI" id="CHEBI:59789"/>
    </ligand>
</feature>